<evidence type="ECO:0000259" key="6">
    <source>
        <dbReference type="PROSITE" id="PS01124"/>
    </source>
</evidence>
<dbReference type="PANTHER" id="PTHR47894">
    <property type="entry name" value="HTH-TYPE TRANSCRIPTIONAL REGULATOR GADX"/>
    <property type="match status" value="1"/>
</dbReference>
<keyword evidence="1" id="KW-0805">Transcription regulation</keyword>
<keyword evidence="5" id="KW-1133">Transmembrane helix</keyword>
<dbReference type="InterPro" id="IPR020449">
    <property type="entry name" value="Tscrpt_reg_AraC-type_HTH"/>
</dbReference>
<name>A0ABX8AHS3_9BRAD</name>
<organism evidence="7 8">
    <name type="scientific">Tardiphaga alba</name>
    <dbReference type="NCBI Taxonomy" id="340268"/>
    <lineage>
        <taxon>Bacteria</taxon>
        <taxon>Pseudomonadati</taxon>
        <taxon>Pseudomonadota</taxon>
        <taxon>Alphaproteobacteria</taxon>
        <taxon>Hyphomicrobiales</taxon>
        <taxon>Nitrobacteraceae</taxon>
        <taxon>Tardiphaga</taxon>
    </lineage>
</organism>
<sequence length="350" mass="39816">MTELYARGRRPIDARYLEVILSGVEQAGLDVPRLLKRAHLEPEVIAGNAKAISQEGFARLISTLTRVTRDEFWLLGDRPIRLGTFNTMCRLIVQSSNLGSSLRTGFSFYHKTVSDFTMRMGSDGSEMRIWVTTSVQDPTRRRAICGAALFFVYGMMCWLVGKRLPLNSVRYAFGEHAFSSELAPFYDAPILFNQKSHELRFQKEILDLPIMPDEVRLQRFIKSMPSAMLVRYRDESSFSERVRAILRRNLAKHVSLEEVAARLNVSPQTLRRRLADGGDQGFQELKDQVRRDAAVRLLRTTSVPLEQIALQLGFSELSTFHRAFRRWTGLTPGSYRHTDPSATAAPSTVE</sequence>
<keyword evidence="5" id="KW-0472">Membrane</keyword>
<protein>
    <submittedName>
        <fullName evidence="7">AraC family transcriptional regulator</fullName>
    </submittedName>
</protein>
<evidence type="ECO:0000256" key="5">
    <source>
        <dbReference type="SAM" id="Phobius"/>
    </source>
</evidence>
<dbReference type="SUPFAM" id="SSF46689">
    <property type="entry name" value="Homeodomain-like"/>
    <property type="match status" value="1"/>
</dbReference>
<evidence type="ECO:0000256" key="3">
    <source>
        <dbReference type="ARBA" id="ARBA00023163"/>
    </source>
</evidence>
<dbReference type="Pfam" id="PF12833">
    <property type="entry name" value="HTH_18"/>
    <property type="match status" value="1"/>
</dbReference>
<evidence type="ECO:0000256" key="1">
    <source>
        <dbReference type="ARBA" id="ARBA00023015"/>
    </source>
</evidence>
<dbReference type="Pfam" id="PF12625">
    <property type="entry name" value="Arabinose_bd"/>
    <property type="match status" value="1"/>
</dbReference>
<feature type="domain" description="HTH araC/xylS-type" evidence="6">
    <location>
        <begin position="240"/>
        <end position="338"/>
    </location>
</feature>
<dbReference type="InterPro" id="IPR009057">
    <property type="entry name" value="Homeodomain-like_sf"/>
</dbReference>
<proteinExistence type="predicted"/>
<evidence type="ECO:0000313" key="8">
    <source>
        <dbReference type="Proteomes" id="UP000682843"/>
    </source>
</evidence>
<feature type="transmembrane region" description="Helical" evidence="5">
    <location>
        <begin position="143"/>
        <end position="161"/>
    </location>
</feature>
<feature type="compositionally biased region" description="Polar residues" evidence="4">
    <location>
        <begin position="340"/>
        <end position="350"/>
    </location>
</feature>
<dbReference type="Proteomes" id="UP000682843">
    <property type="component" value="Chromosome"/>
</dbReference>
<dbReference type="Gene3D" id="1.10.10.60">
    <property type="entry name" value="Homeodomain-like"/>
    <property type="match status" value="1"/>
</dbReference>
<keyword evidence="5" id="KW-0812">Transmembrane</keyword>
<evidence type="ECO:0000256" key="2">
    <source>
        <dbReference type="ARBA" id="ARBA00023125"/>
    </source>
</evidence>
<dbReference type="EMBL" id="CP036498">
    <property type="protein sequence ID" value="QUS41943.1"/>
    <property type="molecule type" value="Genomic_DNA"/>
</dbReference>
<keyword evidence="2" id="KW-0238">DNA-binding</keyword>
<evidence type="ECO:0000256" key="4">
    <source>
        <dbReference type="SAM" id="MobiDB-lite"/>
    </source>
</evidence>
<accession>A0ABX8AHS3</accession>
<keyword evidence="8" id="KW-1185">Reference proteome</keyword>
<dbReference type="SMART" id="SM00342">
    <property type="entry name" value="HTH_ARAC"/>
    <property type="match status" value="1"/>
</dbReference>
<dbReference type="PROSITE" id="PS01124">
    <property type="entry name" value="HTH_ARAC_FAMILY_2"/>
    <property type="match status" value="1"/>
</dbReference>
<dbReference type="PRINTS" id="PR00032">
    <property type="entry name" value="HTHARAC"/>
</dbReference>
<feature type="region of interest" description="Disordered" evidence="4">
    <location>
        <begin position="331"/>
        <end position="350"/>
    </location>
</feature>
<keyword evidence="3" id="KW-0804">Transcription</keyword>
<dbReference type="PANTHER" id="PTHR47894:SF1">
    <property type="entry name" value="HTH-TYPE TRANSCRIPTIONAL REGULATOR VQSM"/>
    <property type="match status" value="1"/>
</dbReference>
<dbReference type="RefSeq" id="WP_211910675.1">
    <property type="nucleotide sequence ID" value="NZ_CP036498.1"/>
</dbReference>
<evidence type="ECO:0000313" key="7">
    <source>
        <dbReference type="EMBL" id="QUS41943.1"/>
    </source>
</evidence>
<reference evidence="7 8" key="1">
    <citation type="submission" date="2019-02" db="EMBL/GenBank/DDBJ databases">
        <title>Emended description of the genus Rhodopseudomonas and description of Rhodopseudomonas albus sp. nov., a non-phototrophic, heavy-metal-tolerant bacterium isolated from garden soil.</title>
        <authorList>
            <person name="Bao Z."/>
            <person name="Cao W.W."/>
            <person name="Sato Y."/>
            <person name="Nishizawa T."/>
            <person name="Zhao J."/>
            <person name="Guo Y."/>
            <person name="Ohta H."/>
        </authorList>
    </citation>
    <scope>NUCLEOTIDE SEQUENCE [LARGE SCALE GENOMIC DNA]</scope>
    <source>
        <strain evidence="7 8">SK50-23</strain>
    </source>
</reference>
<dbReference type="InterPro" id="IPR018060">
    <property type="entry name" value="HTH_AraC"/>
</dbReference>
<dbReference type="InterPro" id="IPR032687">
    <property type="entry name" value="AraC-type_N"/>
</dbReference>
<gene>
    <name evidence="7" type="ORF">RPMA_26230</name>
</gene>